<dbReference type="STRING" id="53254.SAMN05660750_02534"/>
<evidence type="ECO:0000256" key="1">
    <source>
        <dbReference type="SAM" id="MobiDB-lite"/>
    </source>
</evidence>
<evidence type="ECO:0000313" key="3">
    <source>
        <dbReference type="EMBL" id="KQK29398.1"/>
    </source>
</evidence>
<accession>A0A0Q3PI13</accession>
<reference evidence="3 4" key="1">
    <citation type="submission" date="2015-10" db="EMBL/GenBank/DDBJ databases">
        <title>Draft genome of Bosea thiooxidans.</title>
        <authorList>
            <person name="Wang X."/>
        </authorList>
    </citation>
    <scope>NUCLEOTIDE SEQUENCE [LARGE SCALE GENOMIC DNA]</scope>
    <source>
        <strain evidence="3 4">CGMCC 9174</strain>
    </source>
</reference>
<evidence type="ECO:0000259" key="2">
    <source>
        <dbReference type="Pfam" id="PF18932"/>
    </source>
</evidence>
<name>A0A0Q3PI13_9HYPH</name>
<dbReference type="Proteomes" id="UP000051562">
    <property type="component" value="Unassembled WGS sequence"/>
</dbReference>
<feature type="domain" description="DUF5681" evidence="2">
    <location>
        <begin position="18"/>
        <end position="92"/>
    </location>
</feature>
<feature type="region of interest" description="Disordered" evidence="1">
    <location>
        <begin position="1"/>
        <end position="52"/>
    </location>
</feature>
<gene>
    <name evidence="3" type="ORF">ARD30_17580</name>
</gene>
<organism evidence="3 4">
    <name type="scientific">Bosea thiooxidans</name>
    <dbReference type="NCBI Taxonomy" id="53254"/>
    <lineage>
        <taxon>Bacteria</taxon>
        <taxon>Pseudomonadati</taxon>
        <taxon>Pseudomonadota</taxon>
        <taxon>Alphaproteobacteria</taxon>
        <taxon>Hyphomicrobiales</taxon>
        <taxon>Boseaceae</taxon>
        <taxon>Bosea</taxon>
    </lineage>
</organism>
<dbReference type="EMBL" id="LMAR01000049">
    <property type="protein sequence ID" value="KQK29398.1"/>
    <property type="molecule type" value="Genomic_DNA"/>
</dbReference>
<protein>
    <recommendedName>
        <fullName evidence="2">DUF5681 domain-containing protein</fullName>
    </recommendedName>
</protein>
<dbReference type="RefSeq" id="WP_156367090.1">
    <property type="nucleotide sequence ID" value="NZ_LMAR01000049.1"/>
</dbReference>
<evidence type="ECO:0000313" key="4">
    <source>
        <dbReference type="Proteomes" id="UP000051562"/>
    </source>
</evidence>
<sequence length="132" mass="14906">MSREDDPQAVGYKKPPEKTRFQKGQSGNPSGRRKSTSNITRKEDEEPFLSQKVRAKRAGKEIWMTKRDVARERLFAIAMEGNVPAFALLFKLDMANDNKTEAERSMSEAAEEALIQRFLARKRSAVMGAGND</sequence>
<dbReference type="AlphaFoldDB" id="A0A0Q3PI13"/>
<proteinExistence type="predicted"/>
<keyword evidence="4" id="KW-1185">Reference proteome</keyword>
<dbReference type="InterPro" id="IPR043736">
    <property type="entry name" value="DUF5681"/>
</dbReference>
<dbReference type="Pfam" id="PF18932">
    <property type="entry name" value="DUF5681"/>
    <property type="match status" value="1"/>
</dbReference>
<comment type="caution">
    <text evidence="3">The sequence shown here is derived from an EMBL/GenBank/DDBJ whole genome shotgun (WGS) entry which is preliminary data.</text>
</comment>